<reference evidence="4" key="1">
    <citation type="journal article" date="2019" name="Int. J. Syst. Evol. Microbiol.">
        <title>The Global Catalogue of Microorganisms (GCM) 10K type strain sequencing project: providing services to taxonomists for standard genome sequencing and annotation.</title>
        <authorList>
            <consortium name="The Broad Institute Genomics Platform"/>
            <consortium name="The Broad Institute Genome Sequencing Center for Infectious Disease"/>
            <person name="Wu L."/>
            <person name="Ma J."/>
        </authorList>
    </citation>
    <scope>NUCLEOTIDE SEQUENCE [LARGE SCALE GENOMIC DNA]</scope>
    <source>
        <strain evidence="4">CGMCC 4.7319</strain>
    </source>
</reference>
<evidence type="ECO:0008006" key="5">
    <source>
        <dbReference type="Google" id="ProtNLM"/>
    </source>
</evidence>
<dbReference type="Gene3D" id="3.40.50.720">
    <property type="entry name" value="NAD(P)-binding Rossmann-like Domain"/>
    <property type="match status" value="1"/>
</dbReference>
<dbReference type="PRINTS" id="PR00081">
    <property type="entry name" value="GDHRDH"/>
</dbReference>
<evidence type="ECO:0000313" key="3">
    <source>
        <dbReference type="EMBL" id="GGN28678.1"/>
    </source>
</evidence>
<proteinExistence type="inferred from homology"/>
<dbReference type="PANTHER" id="PTHR43391">
    <property type="entry name" value="RETINOL DEHYDROGENASE-RELATED"/>
    <property type="match status" value="1"/>
</dbReference>
<dbReference type="EMBL" id="BMNC01000028">
    <property type="protein sequence ID" value="GGN28678.1"/>
    <property type="molecule type" value="Genomic_DNA"/>
</dbReference>
<sequence length="270" mass="27874">MELENRLVLVLGGAGGIGRAGALAFAATGAAVAVADVDKAAAEVVAGQITAAGGAASAHACDVSDDAAVLSLRDELAGDALVPDVLWCHAGANAEGPVERIPTDEWKWVFNTNVLGISRALQAFLPSMRERGAGRVVITSSTLGLFGHKPLALPYIASKAAQIGLAQGLSRYLDGSGVGVTLLLPDLTETGFRTSARLVGADAEEMKRLAGPRMRTQPPMSAEDVADALIEGVRKDQFLVSLMANTDRRLAEHAAAGFDPSALPVGWPET</sequence>
<dbReference type="Pfam" id="PF00106">
    <property type="entry name" value="adh_short"/>
    <property type="match status" value="1"/>
</dbReference>
<evidence type="ECO:0000256" key="1">
    <source>
        <dbReference type="ARBA" id="ARBA00006484"/>
    </source>
</evidence>
<protein>
    <recommendedName>
        <fullName evidence="5">NADP-dependent 3-hydroxy acid dehydrogenase YdfG</fullName>
    </recommendedName>
</protein>
<dbReference type="InterPro" id="IPR036291">
    <property type="entry name" value="NAD(P)-bd_dom_sf"/>
</dbReference>
<keyword evidence="4" id="KW-1185">Reference proteome</keyword>
<organism evidence="3 4">
    <name type="scientific">Lentzea pudingi</name>
    <dbReference type="NCBI Taxonomy" id="1789439"/>
    <lineage>
        <taxon>Bacteria</taxon>
        <taxon>Bacillati</taxon>
        <taxon>Actinomycetota</taxon>
        <taxon>Actinomycetes</taxon>
        <taxon>Pseudonocardiales</taxon>
        <taxon>Pseudonocardiaceae</taxon>
        <taxon>Lentzea</taxon>
    </lineage>
</organism>
<dbReference type="SUPFAM" id="SSF51735">
    <property type="entry name" value="NAD(P)-binding Rossmann-fold domains"/>
    <property type="match status" value="1"/>
</dbReference>
<dbReference type="Proteomes" id="UP000597656">
    <property type="component" value="Unassembled WGS sequence"/>
</dbReference>
<evidence type="ECO:0000256" key="2">
    <source>
        <dbReference type="ARBA" id="ARBA00023002"/>
    </source>
</evidence>
<name>A0ABQ2ITA2_9PSEU</name>
<comment type="caution">
    <text evidence="3">The sequence shown here is derived from an EMBL/GenBank/DDBJ whole genome shotgun (WGS) entry which is preliminary data.</text>
</comment>
<accession>A0ABQ2ITA2</accession>
<gene>
    <name evidence="3" type="ORF">GCM10011609_85030</name>
</gene>
<dbReference type="PANTHER" id="PTHR43391:SF12">
    <property type="entry name" value="OXIDOREDUCTASE EPHD-RELATED"/>
    <property type="match status" value="1"/>
</dbReference>
<comment type="similarity">
    <text evidence="1">Belongs to the short-chain dehydrogenases/reductases (SDR) family.</text>
</comment>
<dbReference type="RefSeq" id="WP_189160529.1">
    <property type="nucleotide sequence ID" value="NZ_BMNC01000028.1"/>
</dbReference>
<keyword evidence="2" id="KW-0560">Oxidoreductase</keyword>
<dbReference type="InterPro" id="IPR002347">
    <property type="entry name" value="SDR_fam"/>
</dbReference>
<evidence type="ECO:0000313" key="4">
    <source>
        <dbReference type="Proteomes" id="UP000597656"/>
    </source>
</evidence>